<reference evidence="5 6" key="1">
    <citation type="submission" date="2018-06" db="EMBL/GenBank/DDBJ databases">
        <authorList>
            <consortium name="Pathogen Informatics"/>
            <person name="Doyle S."/>
        </authorList>
    </citation>
    <scope>NUCLEOTIDE SEQUENCE [LARGE SCALE GENOMIC DNA]</scope>
    <source>
        <strain evidence="5 6">NCTC10821</strain>
    </source>
</reference>
<dbReference type="PANTHER" id="PTHR10900:SF77">
    <property type="entry name" value="FI19380P1"/>
    <property type="match status" value="1"/>
</dbReference>
<dbReference type="PROSITE" id="PS50213">
    <property type="entry name" value="FAS1"/>
    <property type="match status" value="1"/>
</dbReference>
<keyword evidence="1 3" id="KW-0732">Signal</keyword>
<dbReference type="PROSITE" id="PS51257">
    <property type="entry name" value="PROKAR_LIPOPROTEIN"/>
    <property type="match status" value="1"/>
</dbReference>
<dbReference type="GO" id="GO:0005615">
    <property type="term" value="C:extracellular space"/>
    <property type="evidence" value="ECO:0007669"/>
    <property type="project" value="TreeGrafter"/>
</dbReference>
<dbReference type="RefSeq" id="WP_115281389.1">
    <property type="nucleotide sequence ID" value="NZ_AP022600.1"/>
</dbReference>
<dbReference type="InterPro" id="IPR050904">
    <property type="entry name" value="Adhesion/Biosynth-related"/>
</dbReference>
<dbReference type="Proteomes" id="UP000254978">
    <property type="component" value="Unassembled WGS sequence"/>
</dbReference>
<evidence type="ECO:0000256" key="3">
    <source>
        <dbReference type="SAM" id="SignalP"/>
    </source>
</evidence>
<feature type="region of interest" description="Disordered" evidence="2">
    <location>
        <begin position="35"/>
        <end position="63"/>
    </location>
</feature>
<feature type="chain" id="PRO_5016813365" evidence="3">
    <location>
        <begin position="30"/>
        <end position="230"/>
    </location>
</feature>
<gene>
    <name evidence="5" type="ORF">NCTC10821_00712</name>
</gene>
<dbReference type="SMART" id="SM00554">
    <property type="entry name" value="FAS1"/>
    <property type="match status" value="1"/>
</dbReference>
<keyword evidence="6" id="KW-1185">Reference proteome</keyword>
<evidence type="ECO:0000259" key="4">
    <source>
        <dbReference type="PROSITE" id="PS50213"/>
    </source>
</evidence>
<evidence type="ECO:0000313" key="6">
    <source>
        <dbReference type="Proteomes" id="UP000254978"/>
    </source>
</evidence>
<dbReference type="Pfam" id="PF02469">
    <property type="entry name" value="Fasciclin"/>
    <property type="match status" value="1"/>
</dbReference>
<feature type="signal peptide" evidence="3">
    <location>
        <begin position="1"/>
        <end position="29"/>
    </location>
</feature>
<evidence type="ECO:0000256" key="2">
    <source>
        <dbReference type="SAM" id="MobiDB-lite"/>
    </source>
</evidence>
<dbReference type="InterPro" id="IPR036378">
    <property type="entry name" value="FAS1_dom_sf"/>
</dbReference>
<dbReference type="EMBL" id="UGQT01000001">
    <property type="protein sequence ID" value="STZ57214.1"/>
    <property type="molecule type" value="Genomic_DNA"/>
</dbReference>
<feature type="domain" description="FAS1" evidence="4">
    <location>
        <begin position="93"/>
        <end position="225"/>
    </location>
</feature>
<dbReference type="GO" id="GO:0030198">
    <property type="term" value="P:extracellular matrix organization"/>
    <property type="evidence" value="ECO:0007669"/>
    <property type="project" value="TreeGrafter"/>
</dbReference>
<dbReference type="SUPFAM" id="SSF82153">
    <property type="entry name" value="FAS1 domain"/>
    <property type="match status" value="1"/>
</dbReference>
<protein>
    <submittedName>
        <fullName evidence="5">Beta-Ig-H3/fasciclin</fullName>
    </submittedName>
</protein>
<feature type="compositionally biased region" description="Low complexity" evidence="2">
    <location>
        <begin position="35"/>
        <end position="61"/>
    </location>
</feature>
<dbReference type="FunFam" id="2.30.180.10:FF:000019">
    <property type="entry name" value="Cell surface lipoprotein"/>
    <property type="match status" value="1"/>
</dbReference>
<evidence type="ECO:0000313" key="5">
    <source>
        <dbReference type="EMBL" id="STZ57214.1"/>
    </source>
</evidence>
<sequence length="230" mass="22986">MHTIQHRVFAAGFAAAAALALASCSSEEASDTASSATSAASSAAEAATGEETTSEATTTSAMADPAANLVGSGCAAYAEEVPEGPGSVAGMAEAPLSVAASNNPMLKTLTQAISGQLNPNVNLVDTLDGDQFTVFAPTDDAFAKLDAATLETLKTDSDLLTSILTYHVVPGQAAPDQVVGEHVTVQGAPLTVTGEGEELRVNDAGLVCGGVKTANATVYMIDTVLMPPAS</sequence>
<dbReference type="PANTHER" id="PTHR10900">
    <property type="entry name" value="PERIOSTIN-RELATED"/>
    <property type="match status" value="1"/>
</dbReference>
<dbReference type="GO" id="GO:0031012">
    <property type="term" value="C:extracellular matrix"/>
    <property type="evidence" value="ECO:0007669"/>
    <property type="project" value="TreeGrafter"/>
</dbReference>
<dbReference type="InterPro" id="IPR000782">
    <property type="entry name" value="FAS1_domain"/>
</dbReference>
<accession>A0A378T9V0</accession>
<dbReference type="GO" id="GO:0007155">
    <property type="term" value="P:cell adhesion"/>
    <property type="evidence" value="ECO:0007669"/>
    <property type="project" value="TreeGrafter"/>
</dbReference>
<dbReference type="OrthoDB" id="9800666at2"/>
<dbReference type="GO" id="GO:0050839">
    <property type="term" value="F:cell adhesion molecule binding"/>
    <property type="evidence" value="ECO:0007669"/>
    <property type="project" value="TreeGrafter"/>
</dbReference>
<name>A0A378T9V0_9MYCO</name>
<dbReference type="AlphaFoldDB" id="A0A378T9V0"/>
<evidence type="ECO:0000256" key="1">
    <source>
        <dbReference type="ARBA" id="ARBA00022729"/>
    </source>
</evidence>
<organism evidence="5 6">
    <name type="scientific">Mycolicibacterium tokaiense</name>
    <dbReference type="NCBI Taxonomy" id="39695"/>
    <lineage>
        <taxon>Bacteria</taxon>
        <taxon>Bacillati</taxon>
        <taxon>Actinomycetota</taxon>
        <taxon>Actinomycetes</taxon>
        <taxon>Mycobacteriales</taxon>
        <taxon>Mycobacteriaceae</taxon>
        <taxon>Mycolicibacterium</taxon>
    </lineage>
</organism>
<dbReference type="Gene3D" id="2.30.180.10">
    <property type="entry name" value="FAS1 domain"/>
    <property type="match status" value="1"/>
</dbReference>
<proteinExistence type="predicted"/>